<dbReference type="EMBL" id="JANRMS010002999">
    <property type="protein sequence ID" value="KAJ3520047.1"/>
    <property type="molecule type" value="Genomic_DNA"/>
</dbReference>
<gene>
    <name evidence="1" type="ORF">NM208_g13884</name>
</gene>
<organism evidence="1 2">
    <name type="scientific">Fusarium decemcellulare</name>
    <dbReference type="NCBI Taxonomy" id="57161"/>
    <lineage>
        <taxon>Eukaryota</taxon>
        <taxon>Fungi</taxon>
        <taxon>Dikarya</taxon>
        <taxon>Ascomycota</taxon>
        <taxon>Pezizomycotina</taxon>
        <taxon>Sordariomycetes</taxon>
        <taxon>Hypocreomycetidae</taxon>
        <taxon>Hypocreales</taxon>
        <taxon>Nectriaceae</taxon>
        <taxon>Fusarium</taxon>
        <taxon>Fusarium decemcellulare species complex</taxon>
    </lineage>
</organism>
<name>A0ACC1RJD0_9HYPO</name>
<evidence type="ECO:0000313" key="1">
    <source>
        <dbReference type="EMBL" id="KAJ3520047.1"/>
    </source>
</evidence>
<dbReference type="Proteomes" id="UP001148629">
    <property type="component" value="Unassembled WGS sequence"/>
</dbReference>
<proteinExistence type="predicted"/>
<reference evidence="1" key="1">
    <citation type="submission" date="2022-08" db="EMBL/GenBank/DDBJ databases">
        <title>Genome Sequence of Fusarium decemcellulare.</title>
        <authorList>
            <person name="Buettner E."/>
        </authorList>
    </citation>
    <scope>NUCLEOTIDE SEQUENCE</scope>
    <source>
        <strain evidence="1">Babe19</strain>
    </source>
</reference>
<accession>A0ACC1RJD0</accession>
<sequence>MLIPLAVMAAAVLASSGWWKWGPHSSVRLPEHLMAVVDRTMGNAYETLFKIDPSHHASPPLFYHLLSVPTPTQSDDEEARLQRTLAIITQLDAKTKQHYEAKRQSPPGTVARKKAQDVIDLWNKVGAVLLDTHVKAIYDIEVLGPVKGGQTVGEVLMSDKMCKERWANKGV</sequence>
<evidence type="ECO:0000313" key="2">
    <source>
        <dbReference type="Proteomes" id="UP001148629"/>
    </source>
</evidence>
<keyword evidence="2" id="KW-1185">Reference proteome</keyword>
<protein>
    <submittedName>
        <fullName evidence="1">Uncharacterized protein</fullName>
    </submittedName>
</protein>
<comment type="caution">
    <text evidence="1">The sequence shown here is derived from an EMBL/GenBank/DDBJ whole genome shotgun (WGS) entry which is preliminary data.</text>
</comment>